<name>A0A8H5G826_9AGAR</name>
<evidence type="ECO:0000313" key="2">
    <source>
        <dbReference type="EMBL" id="KAF5360011.1"/>
    </source>
</evidence>
<evidence type="ECO:0000313" key="3">
    <source>
        <dbReference type="Proteomes" id="UP000559256"/>
    </source>
</evidence>
<dbReference type="Proteomes" id="UP000559256">
    <property type="component" value="Unassembled WGS sequence"/>
</dbReference>
<evidence type="ECO:0008006" key="4">
    <source>
        <dbReference type="Google" id="ProtNLM"/>
    </source>
</evidence>
<proteinExistence type="predicted"/>
<feature type="region of interest" description="Disordered" evidence="1">
    <location>
        <begin position="165"/>
        <end position="184"/>
    </location>
</feature>
<organism evidence="2 3">
    <name type="scientific">Tetrapyrgos nigripes</name>
    <dbReference type="NCBI Taxonomy" id="182062"/>
    <lineage>
        <taxon>Eukaryota</taxon>
        <taxon>Fungi</taxon>
        <taxon>Dikarya</taxon>
        <taxon>Basidiomycota</taxon>
        <taxon>Agaricomycotina</taxon>
        <taxon>Agaricomycetes</taxon>
        <taxon>Agaricomycetidae</taxon>
        <taxon>Agaricales</taxon>
        <taxon>Marasmiineae</taxon>
        <taxon>Marasmiaceae</taxon>
        <taxon>Tetrapyrgos</taxon>
    </lineage>
</organism>
<dbReference type="SUPFAM" id="SSF52047">
    <property type="entry name" value="RNI-like"/>
    <property type="match status" value="1"/>
</dbReference>
<dbReference type="Gene3D" id="1.20.1280.50">
    <property type="match status" value="1"/>
</dbReference>
<reference evidence="2 3" key="1">
    <citation type="journal article" date="2020" name="ISME J.">
        <title>Uncovering the hidden diversity of litter-decomposition mechanisms in mushroom-forming fungi.</title>
        <authorList>
            <person name="Floudas D."/>
            <person name="Bentzer J."/>
            <person name="Ahren D."/>
            <person name="Johansson T."/>
            <person name="Persson P."/>
            <person name="Tunlid A."/>
        </authorList>
    </citation>
    <scope>NUCLEOTIDE SEQUENCE [LARGE SCALE GENOMIC DNA]</scope>
    <source>
        <strain evidence="2 3">CBS 291.85</strain>
    </source>
</reference>
<sequence>MHSRSIPRRAIQTTSRIMLADAPIHYLPNEILSEIFYQACPSSGANSATLFPIHITHVCSTWRDLAIHLPCLWTRIIIDESMNDSQGHYSLVSLYLSRSSPQPFDLSITIPCPNLCHLIFQHSARFRTWHLLLTPEHIRPQSPLVFIKDNIPLVEEIGFDWEILPFSQDPPADPNDNSTNPKRRRRTCALGDIPKLQRLNLYSVDCYISRIGFPWMQIRHLTLTSSWSNNIDEALFLCPNLESAHFDYIYVRKDYSLRDDPTPFTCASLSKLSVNASYGRVGFLPQYAQLPSLEELELGGPGENDTDCEAMVEDIQALLKRSTCLLQSLTITGKGIPSSHLTTLLSGIPSLTSFSFSNYYGTPGTDLTDEFLERLILPCDAAFNAPLKPSLLPPLLPKLSRLTLKHRPLVPVNIDLILPVLESRRCTHPCPPPCAGTTKASFSQPRLLRHADSPQPHSLLRYADLGNLYGLGGTCLSDVSSRLQKLQADGLEVWYMLPG</sequence>
<dbReference type="Gene3D" id="3.80.10.10">
    <property type="entry name" value="Ribonuclease Inhibitor"/>
    <property type="match status" value="1"/>
</dbReference>
<comment type="caution">
    <text evidence="2">The sequence shown here is derived from an EMBL/GenBank/DDBJ whole genome shotgun (WGS) entry which is preliminary data.</text>
</comment>
<dbReference type="EMBL" id="JAACJM010000045">
    <property type="protein sequence ID" value="KAF5360011.1"/>
    <property type="molecule type" value="Genomic_DNA"/>
</dbReference>
<dbReference type="AlphaFoldDB" id="A0A8H5G826"/>
<dbReference type="InterPro" id="IPR032675">
    <property type="entry name" value="LRR_dom_sf"/>
</dbReference>
<accession>A0A8H5G826</accession>
<dbReference type="OrthoDB" id="3357519at2759"/>
<keyword evidence="3" id="KW-1185">Reference proteome</keyword>
<evidence type="ECO:0000256" key="1">
    <source>
        <dbReference type="SAM" id="MobiDB-lite"/>
    </source>
</evidence>
<gene>
    <name evidence="2" type="ORF">D9758_007618</name>
</gene>
<protein>
    <recommendedName>
        <fullName evidence="4">F-box domain-containing protein</fullName>
    </recommendedName>
</protein>